<feature type="compositionally biased region" description="Polar residues" evidence="1">
    <location>
        <begin position="30"/>
        <end position="41"/>
    </location>
</feature>
<evidence type="ECO:0000313" key="2">
    <source>
        <dbReference type="EMBL" id="CDW87316.1"/>
    </source>
</evidence>
<name>A0A078AYV5_STYLE</name>
<proteinExistence type="predicted"/>
<feature type="compositionally biased region" description="Basic and acidic residues" evidence="1">
    <location>
        <begin position="98"/>
        <end position="108"/>
    </location>
</feature>
<organism evidence="2 3">
    <name type="scientific">Stylonychia lemnae</name>
    <name type="common">Ciliate</name>
    <dbReference type="NCBI Taxonomy" id="5949"/>
    <lineage>
        <taxon>Eukaryota</taxon>
        <taxon>Sar</taxon>
        <taxon>Alveolata</taxon>
        <taxon>Ciliophora</taxon>
        <taxon>Intramacronucleata</taxon>
        <taxon>Spirotrichea</taxon>
        <taxon>Stichotrichia</taxon>
        <taxon>Sporadotrichida</taxon>
        <taxon>Oxytrichidae</taxon>
        <taxon>Stylonychinae</taxon>
        <taxon>Stylonychia</taxon>
    </lineage>
</organism>
<feature type="compositionally biased region" description="Basic and acidic residues" evidence="1">
    <location>
        <begin position="517"/>
        <end position="530"/>
    </location>
</feature>
<dbReference type="Proteomes" id="UP000039865">
    <property type="component" value="Unassembled WGS sequence"/>
</dbReference>
<feature type="region of interest" description="Disordered" evidence="1">
    <location>
        <begin position="514"/>
        <end position="547"/>
    </location>
</feature>
<feature type="compositionally biased region" description="Polar residues" evidence="1">
    <location>
        <begin position="612"/>
        <end position="627"/>
    </location>
</feature>
<accession>A0A078AYV5</accession>
<dbReference type="AlphaFoldDB" id="A0A078AYV5"/>
<feature type="region of interest" description="Disordered" evidence="1">
    <location>
        <begin position="636"/>
        <end position="683"/>
    </location>
</feature>
<keyword evidence="3" id="KW-1185">Reference proteome</keyword>
<reference evidence="2 3" key="1">
    <citation type="submission" date="2014-06" db="EMBL/GenBank/DDBJ databases">
        <authorList>
            <person name="Swart Estienne"/>
        </authorList>
    </citation>
    <scope>NUCLEOTIDE SEQUENCE [LARGE SCALE GENOMIC DNA]</scope>
    <source>
        <strain evidence="2 3">130c</strain>
    </source>
</reference>
<feature type="region of interest" description="Disordered" evidence="1">
    <location>
        <begin position="30"/>
        <end position="163"/>
    </location>
</feature>
<gene>
    <name evidence="2" type="primary">Contig4546.g4852</name>
    <name evidence="2" type="ORF">STYLEM_16419</name>
</gene>
<evidence type="ECO:0000256" key="1">
    <source>
        <dbReference type="SAM" id="MobiDB-lite"/>
    </source>
</evidence>
<dbReference type="InParanoid" id="A0A078AYV5"/>
<dbReference type="OMA" id="DNTFNFH"/>
<evidence type="ECO:0000313" key="3">
    <source>
        <dbReference type="Proteomes" id="UP000039865"/>
    </source>
</evidence>
<feature type="compositionally biased region" description="Polar residues" evidence="1">
    <location>
        <begin position="82"/>
        <end position="94"/>
    </location>
</feature>
<feature type="compositionally biased region" description="Low complexity" evidence="1">
    <location>
        <begin position="135"/>
        <end position="149"/>
    </location>
</feature>
<feature type="compositionally biased region" description="Low complexity" evidence="1">
    <location>
        <begin position="64"/>
        <end position="74"/>
    </location>
</feature>
<feature type="region of interest" description="Disordered" evidence="1">
    <location>
        <begin position="608"/>
        <end position="627"/>
    </location>
</feature>
<feature type="region of interest" description="Disordered" evidence="1">
    <location>
        <begin position="392"/>
        <end position="416"/>
    </location>
</feature>
<protein>
    <submittedName>
        <fullName evidence="2">Uncharacterized protein</fullName>
    </submittedName>
</protein>
<dbReference type="EMBL" id="CCKQ01015504">
    <property type="protein sequence ID" value="CDW87316.1"/>
    <property type="molecule type" value="Genomic_DNA"/>
</dbReference>
<feature type="compositionally biased region" description="Polar residues" evidence="1">
    <location>
        <begin position="407"/>
        <end position="416"/>
    </location>
</feature>
<sequence>MGQKTLSVIQEEKSVRMSEVSENISAYINGSPKNFANQQENEQVRLGTGGNKSKKSDETSSVVSIQMIDIQQKQKSQDSDYRQPSFSQPTNQKQSVKKQIEIEIPKDSYEEEKVEEKNPLLQQYQKQLEKEQKNSQIEQTQSQKQPIQEKQQHSINDDNDSERHSIENHHHLHQENDQQYDQSNPYVETQNSVKVISNLQVDQSEGHLLQEENHQQEAINYYEQQRESITQKNINVNEIVQEQEELSQSIKVLPNIDNQQIQLEKIEEHHQELSYIQQETLKVEAEDTHITENETNITQTQPLNDGEMHQDLQVENNEHMTFENQENLHHKELEDENQLMHRQSLKDELSELEDGDDNYQYQQNEINQNEDNENFQNETNSQNKPVHYEEYQSQSYNDDESDVHRLNSPSQYSQGTNFNRINDGGSVYSHDTEFKRVDDGQSERSGTIVNRMASGSVVSRNTDTSMVRVVEDDEDNEDNYLRRLEGSSSDYQKNINRPFSTTQKDAMKFDAGFQGQEMDRNSRRMTDRRANKQQLEPNNVIKEEDENQQLNEQLQIDDEEEDIQRLSKFDQSEMDFKDTQSDFDNRFVEQNADQMQDRGSSYYKKDGLNNHLGRQQRTDTTQSNVFNQAAYDQVSDTNSNYTNNRGKEGGFVNGTAFDEDDEDDDFRRAKGNAIKNRRETEDY</sequence>
<feature type="compositionally biased region" description="Basic and acidic residues" evidence="1">
    <location>
        <begin position="150"/>
        <end position="163"/>
    </location>
</feature>